<feature type="non-terminal residue" evidence="1">
    <location>
        <position position="1"/>
    </location>
</feature>
<evidence type="ECO:0000313" key="1">
    <source>
        <dbReference type="EMBL" id="CAG8657483.1"/>
    </source>
</evidence>
<dbReference type="EMBL" id="CAJVPT010021902">
    <property type="protein sequence ID" value="CAG8657483.1"/>
    <property type="molecule type" value="Genomic_DNA"/>
</dbReference>
<proteinExistence type="predicted"/>
<name>A0ACA9NIR8_9GLOM</name>
<gene>
    <name evidence="1" type="ORF">ACOLOM_LOCUS8465</name>
</gene>
<protein>
    <submittedName>
        <fullName evidence="1">10311_t:CDS:1</fullName>
    </submittedName>
</protein>
<reference evidence="1" key="1">
    <citation type="submission" date="2021-06" db="EMBL/GenBank/DDBJ databases">
        <authorList>
            <person name="Kallberg Y."/>
            <person name="Tangrot J."/>
            <person name="Rosling A."/>
        </authorList>
    </citation>
    <scope>NUCLEOTIDE SEQUENCE</scope>
    <source>
        <strain evidence="1">CL356</strain>
    </source>
</reference>
<organism evidence="1 2">
    <name type="scientific">Acaulospora colombiana</name>
    <dbReference type="NCBI Taxonomy" id="27376"/>
    <lineage>
        <taxon>Eukaryota</taxon>
        <taxon>Fungi</taxon>
        <taxon>Fungi incertae sedis</taxon>
        <taxon>Mucoromycota</taxon>
        <taxon>Glomeromycotina</taxon>
        <taxon>Glomeromycetes</taxon>
        <taxon>Diversisporales</taxon>
        <taxon>Acaulosporaceae</taxon>
        <taxon>Acaulospora</taxon>
    </lineage>
</organism>
<accession>A0ACA9NIR8</accession>
<dbReference type="Proteomes" id="UP000789525">
    <property type="component" value="Unassembled WGS sequence"/>
</dbReference>
<comment type="caution">
    <text evidence="1">The sequence shown here is derived from an EMBL/GenBank/DDBJ whole genome shotgun (WGS) entry which is preliminary data.</text>
</comment>
<evidence type="ECO:0000313" key="2">
    <source>
        <dbReference type="Proteomes" id="UP000789525"/>
    </source>
</evidence>
<keyword evidence="2" id="KW-1185">Reference proteome</keyword>
<sequence length="317" mass="34857">NNVMRQERPELFVGIPEKNVRPPVTISLDTPLTNVLPVAVEESVSLMNEITFELEALSGTAQNASQSGDSRETVRNHVRNPSGKLFGLEELLMADHISPLPTIKKESPNVPSSEELKRKESSGPFKGGSLLDYDEKNPPIKQQEVEVVKFAKGSLLASSESLFEQAKEREKIRRAMGGVGIMKDSNSSTLVQMNEGVRFHKGSLLAKSTESPDYEVNERPSRLNRKPSNGTLLSIDLPVTSPRSTSPRFLSPTGNGKPLLDINMKTESQHTLELRNANFQPLLSFVPGEQPSKSPRLNKSESSDVSDTEIAEGENEN</sequence>